<dbReference type="RefSeq" id="WP_337890483.1">
    <property type="nucleotide sequence ID" value="NZ_JBAHVI010000007.1"/>
</dbReference>
<keyword evidence="4 6" id="KW-0808">Transferase</keyword>
<accession>A0ABU8NZ37</accession>
<evidence type="ECO:0000256" key="2">
    <source>
        <dbReference type="ARBA" id="ARBA00023015"/>
    </source>
</evidence>
<dbReference type="InterPro" id="IPR029057">
    <property type="entry name" value="PRTase-like"/>
</dbReference>
<dbReference type="Gene3D" id="3.40.50.2020">
    <property type="match status" value="1"/>
</dbReference>
<sequence length="200" mass="21684">MSTHGHEVELLSAADIKRTVARIAHQIIEKTALGSAGGDRVVLLGIPTRGVPLARRLARAIEEFSGEKVDVGSVDITLYRDDLSTGPHRTLQRTDVPAEGLDGATVVLVDDVLFFGRSVRAALDALRDLGRPESVKLAVLVDRGHRRLPIRADFVGKSVPTALSEDIDVLLDEVDGRDAVLLRRLESPETTPETTEEKAE</sequence>
<keyword evidence="7" id="KW-1185">Reference proteome</keyword>
<dbReference type="NCBIfam" id="NF003549">
    <property type="entry name" value="PRK05205.1-5"/>
    <property type="match status" value="1"/>
</dbReference>
<dbReference type="NCBIfam" id="NF003547">
    <property type="entry name" value="PRK05205.1-3"/>
    <property type="match status" value="1"/>
</dbReference>
<evidence type="ECO:0000313" key="7">
    <source>
        <dbReference type="Proteomes" id="UP001359781"/>
    </source>
</evidence>
<proteinExistence type="inferred from homology"/>
<dbReference type="InterPro" id="IPR023050">
    <property type="entry name" value="PyrR"/>
</dbReference>
<evidence type="ECO:0000256" key="1">
    <source>
        <dbReference type="ARBA" id="ARBA00005565"/>
    </source>
</evidence>
<evidence type="ECO:0000256" key="4">
    <source>
        <dbReference type="HAMAP-Rule" id="MF_01219"/>
    </source>
</evidence>
<organism evidence="6 7">
    <name type="scientific">Corynebacterium mastitidis</name>
    <dbReference type="NCBI Taxonomy" id="161890"/>
    <lineage>
        <taxon>Bacteria</taxon>
        <taxon>Bacillati</taxon>
        <taxon>Actinomycetota</taxon>
        <taxon>Actinomycetes</taxon>
        <taxon>Mycobacteriales</taxon>
        <taxon>Corynebacteriaceae</taxon>
        <taxon>Corynebacterium</taxon>
    </lineage>
</organism>
<comment type="function">
    <text evidence="4">Also displays a weak uracil phosphoribosyltransferase activity which is not physiologically significant.</text>
</comment>
<dbReference type="HAMAP" id="MF_01219">
    <property type="entry name" value="PyrR"/>
    <property type="match status" value="1"/>
</dbReference>
<comment type="function">
    <text evidence="4">Regulates the transcription of the pyrimidine nucleotide (pyr) operon in response to exogenous pyrimidines.</text>
</comment>
<keyword evidence="2 4" id="KW-0805">Transcription regulation</keyword>
<dbReference type="PANTHER" id="PTHR11608:SF0">
    <property type="entry name" value="BIFUNCTIONAL PROTEIN PYRR"/>
    <property type="match status" value="1"/>
</dbReference>
<dbReference type="InterPro" id="IPR000836">
    <property type="entry name" value="PRTase_dom"/>
</dbReference>
<comment type="similarity">
    <text evidence="1 4">Belongs to the purine/pyrimidine phosphoribosyltransferase family. PyrR subfamily.</text>
</comment>
<dbReference type="SUPFAM" id="SSF53271">
    <property type="entry name" value="PRTase-like"/>
    <property type="match status" value="1"/>
</dbReference>
<evidence type="ECO:0000313" key="6">
    <source>
        <dbReference type="EMBL" id="MEJ4100284.1"/>
    </source>
</evidence>
<dbReference type="InterPro" id="IPR050137">
    <property type="entry name" value="PyrR_bifunctional"/>
</dbReference>
<dbReference type="PANTHER" id="PTHR11608">
    <property type="entry name" value="BIFUNCTIONAL PROTEIN PYRR"/>
    <property type="match status" value="1"/>
</dbReference>
<comment type="catalytic activity">
    <reaction evidence="4">
        <text>UMP + diphosphate = 5-phospho-alpha-D-ribose 1-diphosphate + uracil</text>
        <dbReference type="Rhea" id="RHEA:13017"/>
        <dbReference type="ChEBI" id="CHEBI:17568"/>
        <dbReference type="ChEBI" id="CHEBI:33019"/>
        <dbReference type="ChEBI" id="CHEBI:57865"/>
        <dbReference type="ChEBI" id="CHEBI:58017"/>
        <dbReference type="EC" id="2.4.2.9"/>
    </reaction>
</comment>
<dbReference type="Proteomes" id="UP001359781">
    <property type="component" value="Unassembled WGS sequence"/>
</dbReference>
<gene>
    <name evidence="4 6" type="primary">pyrR</name>
    <name evidence="6" type="ORF">V5S96_07940</name>
</gene>
<keyword evidence="4 6" id="KW-0328">Glycosyltransferase</keyword>
<dbReference type="CDD" id="cd06223">
    <property type="entry name" value="PRTases_typeI"/>
    <property type="match status" value="1"/>
</dbReference>
<feature type="short sequence motif" description="PRPP-binding" evidence="4">
    <location>
        <begin position="106"/>
        <end position="118"/>
    </location>
</feature>
<dbReference type="GO" id="GO:0004845">
    <property type="term" value="F:uracil phosphoribosyltransferase activity"/>
    <property type="evidence" value="ECO:0007669"/>
    <property type="project" value="UniProtKB-EC"/>
</dbReference>
<keyword evidence="3 4" id="KW-0804">Transcription</keyword>
<evidence type="ECO:0000259" key="5">
    <source>
        <dbReference type="Pfam" id="PF00156"/>
    </source>
</evidence>
<name>A0ABU8NZ37_9CORY</name>
<evidence type="ECO:0000256" key="3">
    <source>
        <dbReference type="ARBA" id="ARBA00023163"/>
    </source>
</evidence>
<reference evidence="6 7" key="1">
    <citation type="submission" date="2024-02" db="EMBL/GenBank/DDBJ databases">
        <title>Whole genome sequencing and characterization of Corynebacterium isolated from the ocular surface of dry eye disease sufferers.</title>
        <authorList>
            <person name="Naqvi M."/>
        </authorList>
    </citation>
    <scope>NUCLEOTIDE SEQUENCE [LARGE SCALE GENOMIC DNA]</scope>
    <source>
        <strain evidence="6 7">PCRF</strain>
    </source>
</reference>
<dbReference type="EMBL" id="JBAHVJ010000007">
    <property type="protein sequence ID" value="MEJ4100284.1"/>
    <property type="molecule type" value="Genomic_DNA"/>
</dbReference>
<protein>
    <recommendedName>
        <fullName evidence="4">Bifunctional protein PyrR</fullName>
    </recommendedName>
    <domain>
        <recommendedName>
            <fullName evidence="4">Pyrimidine operon regulatory protein</fullName>
        </recommendedName>
    </domain>
    <domain>
        <recommendedName>
            <fullName evidence="4">Uracil phosphoribosyltransferase</fullName>
            <shortName evidence="4">UPRTase</shortName>
            <ecNumber evidence="4">2.4.2.9</ecNumber>
        </recommendedName>
    </domain>
</protein>
<comment type="caution">
    <text evidence="6">The sequence shown here is derived from an EMBL/GenBank/DDBJ whole genome shotgun (WGS) entry which is preliminary data.</text>
</comment>
<dbReference type="EC" id="2.4.2.9" evidence="4"/>
<dbReference type="Pfam" id="PF00156">
    <property type="entry name" value="Pribosyltran"/>
    <property type="match status" value="1"/>
</dbReference>
<feature type="domain" description="Phosphoribosyltransferase" evidence="5">
    <location>
        <begin position="10"/>
        <end position="155"/>
    </location>
</feature>